<evidence type="ECO:0000256" key="9">
    <source>
        <dbReference type="ARBA" id="ARBA00023136"/>
    </source>
</evidence>
<dbReference type="GO" id="GO:0008270">
    <property type="term" value="F:zinc ion binding"/>
    <property type="evidence" value="ECO:0007669"/>
    <property type="project" value="UniProtKB-UniRule"/>
</dbReference>
<evidence type="ECO:0000259" key="13">
    <source>
        <dbReference type="PROSITE" id="PS50089"/>
    </source>
</evidence>
<evidence type="ECO:0000313" key="14">
    <source>
        <dbReference type="EMBL" id="KAK0182843.1"/>
    </source>
</evidence>
<dbReference type="Pfam" id="PF25993">
    <property type="entry name" value="zf-B_box_ZFPL1"/>
    <property type="match status" value="1"/>
</dbReference>
<feature type="domain" description="RING-type" evidence="13">
    <location>
        <begin position="53"/>
        <end position="101"/>
    </location>
</feature>
<feature type="compositionally biased region" description="Low complexity" evidence="12">
    <location>
        <begin position="165"/>
        <end position="176"/>
    </location>
</feature>
<accession>A0AA39L2G4</accession>
<evidence type="ECO:0000313" key="15">
    <source>
        <dbReference type="Proteomes" id="UP001168972"/>
    </source>
</evidence>
<keyword evidence="4 11" id="KW-0812">Transmembrane</keyword>
<protein>
    <recommendedName>
        <fullName evidence="3 11">Zinc finger protein-like 1 homolog</fullName>
    </recommendedName>
</protein>
<dbReference type="Proteomes" id="UP001168972">
    <property type="component" value="Unassembled WGS sequence"/>
</dbReference>
<evidence type="ECO:0000256" key="1">
    <source>
        <dbReference type="ARBA" id="ARBA00004167"/>
    </source>
</evidence>
<evidence type="ECO:0000256" key="10">
    <source>
        <dbReference type="PROSITE-ProRule" id="PRU00175"/>
    </source>
</evidence>
<keyword evidence="9 11" id="KW-0472">Membrane</keyword>
<dbReference type="PANTHER" id="PTHR12981:SF0">
    <property type="entry name" value="ZINC FINGER PROTEIN-LIKE 1"/>
    <property type="match status" value="1"/>
</dbReference>
<dbReference type="AlphaFoldDB" id="A0AA39L2G4"/>
<comment type="caution">
    <text evidence="14">The sequence shown here is derived from an EMBL/GenBank/DDBJ whole genome shotgun (WGS) entry which is preliminary data.</text>
</comment>
<evidence type="ECO:0000256" key="4">
    <source>
        <dbReference type="ARBA" id="ARBA00022692"/>
    </source>
</evidence>
<dbReference type="SUPFAM" id="SSF57850">
    <property type="entry name" value="RING/U-box"/>
    <property type="match status" value="1"/>
</dbReference>
<sequence length="326" mass="36704">MGLCKCPKRKVTNQFCFEHRVNVCEHCMVTNHPKCVVQSYLQWLQDSDCNPICTLCSEILKDRDCVRLTCYHVFHWACLDTYARNLPLTTAPAGYTCPTCHCGIFPESNLVSPVADVLKEKLASVNWARAGLGLPLLNSDREQKPLQEPKVSITEATVYQNHSLTSSSSSSLSSSSAPSVATARTNSNVNSASIHSNHLHSNLQKMGPPYSVVNIESSNQTDRKVFEAYDEPKDILFDHDENKYKRKSAIEWFLRWWTLISRAPARRRGSSGTLYKRYALMAVIGLVCFIFIVILFSWLGRMSTDNDPEFDLVGNPNINIPKNVPI</sequence>
<dbReference type="Pfam" id="PF25998">
    <property type="entry name" value="U-box_ZFPL1"/>
    <property type="match status" value="1"/>
</dbReference>
<keyword evidence="6 10" id="KW-0863">Zinc-finger</keyword>
<reference evidence="14" key="1">
    <citation type="journal article" date="2023" name="bioRxiv">
        <title>Scaffold-level genome assemblies of two parasitoid biocontrol wasps reveal the parthenogenesis mechanism and an associated novel virus.</title>
        <authorList>
            <person name="Inwood S."/>
            <person name="Skelly J."/>
            <person name="Guhlin J."/>
            <person name="Harrop T."/>
            <person name="Goldson S."/>
            <person name="Dearden P."/>
        </authorList>
    </citation>
    <scope>NUCLEOTIDE SEQUENCE</scope>
    <source>
        <strain evidence="14">Lincoln</strain>
        <tissue evidence="14">Whole body</tissue>
    </source>
</reference>
<dbReference type="EMBL" id="JAQQBR010000001">
    <property type="protein sequence ID" value="KAK0182843.1"/>
    <property type="molecule type" value="Genomic_DNA"/>
</dbReference>
<feature type="region of interest" description="Disordered" evidence="12">
    <location>
        <begin position="165"/>
        <end position="184"/>
    </location>
</feature>
<dbReference type="SMART" id="SM00184">
    <property type="entry name" value="RING"/>
    <property type="match status" value="1"/>
</dbReference>
<proteinExistence type="inferred from homology"/>
<keyword evidence="7 11" id="KW-0862">Zinc</keyword>
<dbReference type="GO" id="GO:0016020">
    <property type="term" value="C:membrane"/>
    <property type="evidence" value="ECO:0007669"/>
    <property type="project" value="UniProtKB-SubCell"/>
</dbReference>
<evidence type="ECO:0000256" key="7">
    <source>
        <dbReference type="ARBA" id="ARBA00022833"/>
    </source>
</evidence>
<gene>
    <name evidence="14" type="ORF">PV327_000937</name>
</gene>
<dbReference type="InterPro" id="IPR058731">
    <property type="entry name" value="Znf-B_box_ZFPL1-like"/>
</dbReference>
<feature type="transmembrane region" description="Helical" evidence="11">
    <location>
        <begin position="278"/>
        <end position="299"/>
    </location>
</feature>
<evidence type="ECO:0000256" key="6">
    <source>
        <dbReference type="ARBA" id="ARBA00022771"/>
    </source>
</evidence>
<evidence type="ECO:0000256" key="3">
    <source>
        <dbReference type="ARBA" id="ARBA00013701"/>
    </source>
</evidence>
<evidence type="ECO:0000256" key="8">
    <source>
        <dbReference type="ARBA" id="ARBA00022989"/>
    </source>
</evidence>
<organism evidence="14 15">
    <name type="scientific">Microctonus hyperodae</name>
    <name type="common">Parasitoid wasp</name>
    <dbReference type="NCBI Taxonomy" id="165561"/>
    <lineage>
        <taxon>Eukaryota</taxon>
        <taxon>Metazoa</taxon>
        <taxon>Ecdysozoa</taxon>
        <taxon>Arthropoda</taxon>
        <taxon>Hexapoda</taxon>
        <taxon>Insecta</taxon>
        <taxon>Pterygota</taxon>
        <taxon>Neoptera</taxon>
        <taxon>Endopterygota</taxon>
        <taxon>Hymenoptera</taxon>
        <taxon>Apocrita</taxon>
        <taxon>Ichneumonoidea</taxon>
        <taxon>Braconidae</taxon>
        <taxon>Euphorinae</taxon>
        <taxon>Microctonus</taxon>
    </lineage>
</organism>
<dbReference type="PROSITE" id="PS50089">
    <property type="entry name" value="ZF_RING_2"/>
    <property type="match status" value="1"/>
</dbReference>
<dbReference type="InterPro" id="IPR058730">
    <property type="entry name" value="U-box_ZFPL1-like"/>
</dbReference>
<keyword evidence="5 11" id="KW-0479">Metal-binding</keyword>
<comment type="subcellular location">
    <subcellularLocation>
        <location evidence="1 11">Membrane</location>
        <topology evidence="1 11">Single-pass membrane protein</topology>
    </subcellularLocation>
</comment>
<comment type="similarity">
    <text evidence="2 11">Belongs to the ZFPL1 family.</text>
</comment>
<dbReference type="PANTHER" id="PTHR12981">
    <property type="entry name" value="ZINC FINGER PROTEIN-LIKE 1"/>
    <property type="match status" value="1"/>
</dbReference>
<name>A0AA39L2G4_MICHY</name>
<evidence type="ECO:0000256" key="12">
    <source>
        <dbReference type="SAM" id="MobiDB-lite"/>
    </source>
</evidence>
<keyword evidence="15" id="KW-1185">Reference proteome</keyword>
<dbReference type="GO" id="GO:0005794">
    <property type="term" value="C:Golgi apparatus"/>
    <property type="evidence" value="ECO:0007669"/>
    <property type="project" value="TreeGrafter"/>
</dbReference>
<dbReference type="Gene3D" id="3.30.40.10">
    <property type="entry name" value="Zinc/RING finger domain, C3HC4 (zinc finger)"/>
    <property type="match status" value="1"/>
</dbReference>
<evidence type="ECO:0000256" key="11">
    <source>
        <dbReference type="RuleBase" id="RU369078"/>
    </source>
</evidence>
<dbReference type="InterPro" id="IPR001841">
    <property type="entry name" value="Znf_RING"/>
</dbReference>
<dbReference type="InterPro" id="IPR039043">
    <property type="entry name" value="ZFPL1"/>
</dbReference>
<evidence type="ECO:0000256" key="2">
    <source>
        <dbReference type="ARBA" id="ARBA00005561"/>
    </source>
</evidence>
<evidence type="ECO:0000256" key="5">
    <source>
        <dbReference type="ARBA" id="ARBA00022723"/>
    </source>
</evidence>
<keyword evidence="8 11" id="KW-1133">Transmembrane helix</keyword>
<dbReference type="InterPro" id="IPR013083">
    <property type="entry name" value="Znf_RING/FYVE/PHD"/>
</dbReference>
<reference evidence="14" key="2">
    <citation type="submission" date="2023-03" db="EMBL/GenBank/DDBJ databases">
        <authorList>
            <person name="Inwood S.N."/>
            <person name="Skelly J.G."/>
            <person name="Guhlin J."/>
            <person name="Harrop T.W.R."/>
            <person name="Goldson S.G."/>
            <person name="Dearden P.K."/>
        </authorList>
    </citation>
    <scope>NUCLEOTIDE SEQUENCE</scope>
    <source>
        <strain evidence="14">Lincoln</strain>
        <tissue evidence="14">Whole body</tissue>
    </source>
</reference>
<dbReference type="CDD" id="cd16487">
    <property type="entry name" value="mRING-H2-C3DHC3_ZFPL1"/>
    <property type="match status" value="1"/>
</dbReference>